<protein>
    <submittedName>
        <fullName evidence="2">Sigma-like protein</fullName>
    </submittedName>
</protein>
<keyword evidence="3" id="KW-1185">Reference proteome</keyword>
<dbReference type="EMBL" id="JAHWZY010000001">
    <property type="protein sequence ID" value="MEZ3177273.1"/>
    <property type="molecule type" value="Genomic_DNA"/>
</dbReference>
<gene>
    <name evidence="2" type="ORF">KYY02_00670</name>
</gene>
<dbReference type="RefSeq" id="WP_371235402.1">
    <property type="nucleotide sequence ID" value="NZ_JAHWZY010000001.1"/>
</dbReference>
<sequence length="62" mass="6519">MSETTNAEGFTTQDQHSPAPSATDAEITALDQHSPAPPARDPEITTLDQHSPAPPALNLDGR</sequence>
<evidence type="ECO:0000313" key="3">
    <source>
        <dbReference type="Proteomes" id="UP001567537"/>
    </source>
</evidence>
<dbReference type="Proteomes" id="UP001567537">
    <property type="component" value="Unassembled WGS sequence"/>
</dbReference>
<feature type="region of interest" description="Disordered" evidence="1">
    <location>
        <begin position="1"/>
        <end position="62"/>
    </location>
</feature>
<feature type="compositionally biased region" description="Polar residues" evidence="1">
    <location>
        <begin position="1"/>
        <end position="20"/>
    </location>
</feature>
<accession>A0ABV4IRI4</accession>
<comment type="caution">
    <text evidence="2">The sequence shown here is derived from an EMBL/GenBank/DDBJ whole genome shotgun (WGS) entry which is preliminary data.</text>
</comment>
<evidence type="ECO:0000313" key="2">
    <source>
        <dbReference type="EMBL" id="MEZ3177273.1"/>
    </source>
</evidence>
<organism evidence="2 3">
    <name type="scientific">Streptomyces pimonensis</name>
    <dbReference type="NCBI Taxonomy" id="2860288"/>
    <lineage>
        <taxon>Bacteria</taxon>
        <taxon>Bacillati</taxon>
        <taxon>Actinomycetota</taxon>
        <taxon>Actinomycetes</taxon>
        <taxon>Kitasatosporales</taxon>
        <taxon>Streptomycetaceae</taxon>
        <taxon>Streptomyces</taxon>
    </lineage>
</organism>
<name>A0ABV4IRI4_9ACTN</name>
<evidence type="ECO:0000256" key="1">
    <source>
        <dbReference type="SAM" id="MobiDB-lite"/>
    </source>
</evidence>
<reference evidence="2 3" key="1">
    <citation type="journal article" date="2021" name="Res Sq">
        <title>Streptomyces Pimoensis sp. nov., Isolated From the Taklimakan Desert in Xinjiang, China.</title>
        <authorList>
            <person name="Zhang P."/>
            <person name="Luo X."/>
            <person name="Luo X."/>
            <person name="Liu Z."/>
            <person name="Xia Z."/>
            <person name="Wan C."/>
            <person name="zhang L."/>
        </authorList>
    </citation>
    <scope>NUCLEOTIDE SEQUENCE [LARGE SCALE GENOMIC DNA]</scope>
    <source>
        <strain evidence="2 3">TRM75549</strain>
    </source>
</reference>
<proteinExistence type="predicted"/>